<comment type="caution">
    <text evidence="1">The sequence shown here is derived from an EMBL/GenBank/DDBJ whole genome shotgun (WGS) entry which is preliminary data.</text>
</comment>
<reference evidence="1 2" key="1">
    <citation type="submission" date="2016-10" db="EMBL/GenBank/DDBJ databases">
        <title>Comparative genome analysis of multiple Pseudomonas spp. focuses on biocontrol and plant growth promoting traits.</title>
        <authorList>
            <person name="Tao X.-Y."/>
            <person name="Taylor C.G."/>
        </authorList>
    </citation>
    <scope>NUCLEOTIDE SEQUENCE [LARGE SCALE GENOMIC DNA]</scope>
    <source>
        <strain evidence="1 2">36C6</strain>
    </source>
</reference>
<dbReference type="Proteomes" id="UP000284002">
    <property type="component" value="Unassembled WGS sequence"/>
</dbReference>
<name>A0A423HP40_9PSED</name>
<dbReference type="EMBL" id="MOBM01000020">
    <property type="protein sequence ID" value="RON14951.1"/>
    <property type="molecule type" value="Genomic_DNA"/>
</dbReference>
<evidence type="ECO:0000313" key="2">
    <source>
        <dbReference type="Proteomes" id="UP000284002"/>
    </source>
</evidence>
<evidence type="ECO:0000313" key="1">
    <source>
        <dbReference type="EMBL" id="RON14951.1"/>
    </source>
</evidence>
<accession>A0A423HP40</accession>
<organism evidence="1 2">
    <name type="scientific">Pseudomonas frederiksbergensis</name>
    <dbReference type="NCBI Taxonomy" id="104087"/>
    <lineage>
        <taxon>Bacteria</taxon>
        <taxon>Pseudomonadati</taxon>
        <taxon>Pseudomonadota</taxon>
        <taxon>Gammaproteobacteria</taxon>
        <taxon>Pseudomonadales</taxon>
        <taxon>Pseudomonadaceae</taxon>
        <taxon>Pseudomonas</taxon>
    </lineage>
</organism>
<protein>
    <submittedName>
        <fullName evidence="1">Uncharacterized protein</fullName>
    </submittedName>
</protein>
<dbReference type="AlphaFoldDB" id="A0A423HP40"/>
<gene>
    <name evidence="1" type="ORF">BK662_15770</name>
</gene>
<proteinExistence type="predicted"/>
<sequence>MREAGFDILSGPLEDSIFYYETTGTTGPATPCPRDRKESYASNRQLAMAYQAVIEKHFPGEKTRPSTR</sequence>